<accession>A0A1V9XA77</accession>
<keyword evidence="2" id="KW-1133">Transmembrane helix</keyword>
<proteinExistence type="predicted"/>
<dbReference type="AlphaFoldDB" id="A0A1V9XA77"/>
<dbReference type="STRING" id="418985.A0A1V9XA77"/>
<protein>
    <submittedName>
        <fullName evidence="3">Cationic amino acid transporter 4-like</fullName>
    </submittedName>
</protein>
<keyword evidence="4" id="KW-1185">Reference proteome</keyword>
<dbReference type="GO" id="GO:0005886">
    <property type="term" value="C:plasma membrane"/>
    <property type="evidence" value="ECO:0007669"/>
    <property type="project" value="TreeGrafter"/>
</dbReference>
<dbReference type="OrthoDB" id="3900342at2759"/>
<evidence type="ECO:0000313" key="4">
    <source>
        <dbReference type="Proteomes" id="UP000192247"/>
    </source>
</evidence>
<dbReference type="GO" id="GO:0015171">
    <property type="term" value="F:amino acid transmembrane transporter activity"/>
    <property type="evidence" value="ECO:0007669"/>
    <property type="project" value="TreeGrafter"/>
</dbReference>
<dbReference type="InParanoid" id="A0A1V9XA77"/>
<dbReference type="EMBL" id="MNPL01017439">
    <property type="protein sequence ID" value="OQR70455.1"/>
    <property type="molecule type" value="Genomic_DNA"/>
</dbReference>
<dbReference type="PANTHER" id="PTHR43243">
    <property type="entry name" value="INNER MEMBRANE TRANSPORTER YGJI-RELATED"/>
    <property type="match status" value="1"/>
</dbReference>
<gene>
    <name evidence="3" type="ORF">BIW11_11629</name>
</gene>
<dbReference type="Gene3D" id="1.20.1740.10">
    <property type="entry name" value="Amino acid/polyamine transporter I"/>
    <property type="match status" value="1"/>
</dbReference>
<evidence type="ECO:0000313" key="3">
    <source>
        <dbReference type="EMBL" id="OQR70455.1"/>
    </source>
</evidence>
<reference evidence="3 4" key="1">
    <citation type="journal article" date="2017" name="Gigascience">
        <title>Draft genome of the honey bee ectoparasitic mite, Tropilaelaps mercedesae, is shaped by the parasitic life history.</title>
        <authorList>
            <person name="Dong X."/>
            <person name="Armstrong S.D."/>
            <person name="Xia D."/>
            <person name="Makepeace B.L."/>
            <person name="Darby A.C."/>
            <person name="Kadowaki T."/>
        </authorList>
    </citation>
    <scope>NUCLEOTIDE SEQUENCE [LARGE SCALE GENOMIC DNA]</scope>
    <source>
        <strain evidence="3">Wuxi-XJTLU</strain>
    </source>
</reference>
<feature type="transmembrane region" description="Helical" evidence="2">
    <location>
        <begin position="44"/>
        <end position="66"/>
    </location>
</feature>
<sequence length="99" mass="10888">MLTVTALYTGVAACLTLLRNWTQITITDGFPEAMNYNGLYWAQYMMSIGAMCGMTTVSVVTLYTAVRAALSMAEDGLICSLFANISKKTQVKHASRYRT</sequence>
<name>A0A1V9XA77_9ACAR</name>
<evidence type="ECO:0000256" key="2">
    <source>
        <dbReference type="SAM" id="Phobius"/>
    </source>
</evidence>
<organism evidence="3 4">
    <name type="scientific">Tropilaelaps mercedesae</name>
    <dbReference type="NCBI Taxonomy" id="418985"/>
    <lineage>
        <taxon>Eukaryota</taxon>
        <taxon>Metazoa</taxon>
        <taxon>Ecdysozoa</taxon>
        <taxon>Arthropoda</taxon>
        <taxon>Chelicerata</taxon>
        <taxon>Arachnida</taxon>
        <taxon>Acari</taxon>
        <taxon>Parasitiformes</taxon>
        <taxon>Mesostigmata</taxon>
        <taxon>Gamasina</taxon>
        <taxon>Dermanyssoidea</taxon>
        <taxon>Laelapidae</taxon>
        <taxon>Tropilaelaps</taxon>
    </lineage>
</organism>
<keyword evidence="2" id="KW-0472">Membrane</keyword>
<evidence type="ECO:0000256" key="1">
    <source>
        <dbReference type="ARBA" id="ARBA00022448"/>
    </source>
</evidence>
<dbReference type="PANTHER" id="PTHR43243:SF4">
    <property type="entry name" value="CATIONIC AMINO ACID TRANSPORTER 4"/>
    <property type="match status" value="1"/>
</dbReference>
<keyword evidence="2" id="KW-0812">Transmembrane</keyword>
<dbReference type="Proteomes" id="UP000192247">
    <property type="component" value="Unassembled WGS sequence"/>
</dbReference>
<keyword evidence="1" id="KW-0813">Transport</keyword>
<comment type="caution">
    <text evidence="3">The sequence shown here is derived from an EMBL/GenBank/DDBJ whole genome shotgun (WGS) entry which is preliminary data.</text>
</comment>